<dbReference type="SUPFAM" id="SSF51726">
    <property type="entry name" value="UROD/MetE-like"/>
    <property type="match status" value="1"/>
</dbReference>
<dbReference type="PANTHER" id="PTHR47099:SF1">
    <property type="entry name" value="METHYLCOBAMIDE:COM METHYLTRANSFERASE MTBA"/>
    <property type="match status" value="1"/>
</dbReference>
<gene>
    <name evidence="2" type="ORF">ENV30_08340</name>
</gene>
<dbReference type="PANTHER" id="PTHR47099">
    <property type="entry name" value="METHYLCOBAMIDE:COM METHYLTRANSFERASE MTBA"/>
    <property type="match status" value="1"/>
</dbReference>
<comment type="caution">
    <text evidence="2">The sequence shown here is derived from an EMBL/GenBank/DDBJ whole genome shotgun (WGS) entry which is preliminary data.</text>
</comment>
<feature type="domain" description="Uroporphyrinogen decarboxylase (URO-D)" evidence="1">
    <location>
        <begin position="262"/>
        <end position="447"/>
    </location>
</feature>
<accession>A0A7V3YHU6</accession>
<dbReference type="AlphaFoldDB" id="A0A7V3YHU6"/>
<dbReference type="InterPro" id="IPR038071">
    <property type="entry name" value="UROD/MetE-like_sf"/>
</dbReference>
<dbReference type="Pfam" id="PF01208">
    <property type="entry name" value="URO-D"/>
    <property type="match status" value="1"/>
</dbReference>
<evidence type="ECO:0000313" key="2">
    <source>
        <dbReference type="EMBL" id="HGI31295.1"/>
    </source>
</evidence>
<protein>
    <recommendedName>
        <fullName evidence="1">Uroporphyrinogen decarboxylase (URO-D) domain-containing protein</fullName>
    </recommendedName>
</protein>
<dbReference type="EMBL" id="DTFV01000119">
    <property type="protein sequence ID" value="HGI31295.1"/>
    <property type="molecule type" value="Genomic_DNA"/>
</dbReference>
<reference evidence="2" key="1">
    <citation type="journal article" date="2020" name="mSystems">
        <title>Genome- and Community-Level Interaction Insights into Carbon Utilization and Element Cycling Functions of Hydrothermarchaeota in Hydrothermal Sediment.</title>
        <authorList>
            <person name="Zhou Z."/>
            <person name="Liu Y."/>
            <person name="Xu W."/>
            <person name="Pan J."/>
            <person name="Luo Z.H."/>
            <person name="Li M."/>
        </authorList>
    </citation>
    <scope>NUCLEOTIDE SEQUENCE [LARGE SCALE GENOMIC DNA]</scope>
    <source>
        <strain evidence="2">SpSt-747</strain>
    </source>
</reference>
<dbReference type="InterPro" id="IPR000257">
    <property type="entry name" value="Uroporphyrinogen_deCOase"/>
</dbReference>
<organism evidence="2">
    <name type="scientific">Candidatus Caldatribacterium californiense</name>
    <dbReference type="NCBI Taxonomy" id="1454726"/>
    <lineage>
        <taxon>Bacteria</taxon>
        <taxon>Pseudomonadati</taxon>
        <taxon>Atribacterota</taxon>
        <taxon>Atribacteria</taxon>
        <taxon>Atribacterales</taxon>
        <taxon>Candidatus Caldatribacteriaceae</taxon>
        <taxon>Candidatus Caldatribacterium</taxon>
    </lineage>
</organism>
<proteinExistence type="predicted"/>
<name>A0A7V3YHU6_9BACT</name>
<evidence type="ECO:0000259" key="1">
    <source>
        <dbReference type="Pfam" id="PF01208"/>
    </source>
</evidence>
<dbReference type="GO" id="GO:0004853">
    <property type="term" value="F:uroporphyrinogen decarboxylase activity"/>
    <property type="evidence" value="ECO:0007669"/>
    <property type="project" value="InterPro"/>
</dbReference>
<dbReference type="Gene3D" id="3.20.20.210">
    <property type="match status" value="1"/>
</dbReference>
<dbReference type="GO" id="GO:0006779">
    <property type="term" value="P:porphyrin-containing compound biosynthetic process"/>
    <property type="evidence" value="ECO:0007669"/>
    <property type="project" value="InterPro"/>
</dbReference>
<dbReference type="InterPro" id="IPR052024">
    <property type="entry name" value="Methanogen_methyltrans"/>
</dbReference>
<sequence length="451" mass="51890">MSWPSLEGKLCFLPISGSTRISTSSPSPNTSSTSRRSGNTLPFCTFSWIPRTHFSGTICAGVLKNLKQYTPFLHPGVMVMGSRARARAAFFLEPTDRIPHWEFLANPEFERRLTGIDPEIHPQKARLRTLELLAIDVEIPPRTDAPPRFQTLEDGTVVNVRGKVVSRWGGGTTWEWDHGSRFTSIEEVLRFDPVSTFLEQPSEEISEDIDPLQRFLHLPLEEMARKLNEDFHYLQDLVGERALVPGHYYRTLLMWPLMLFGWEHFAELAYLYPAEFHRIWKGFAEISLKVTSAFALTDIEVFTSHDDLCTSRGPIFNPKWYRQHLYPYYEMIWEPLKQKGKKVIFISDGKIDEVIDDVLSCGADGFFAESYTDLEGLSKKYGQTKVMFGNIDGRILEAGTREDIAREVERCTRFGKECPGYFYSVSNHLTHTIPPENIFYYFAICEELGRR</sequence>